<evidence type="ECO:0000313" key="2">
    <source>
        <dbReference type="Proteomes" id="UP000740926"/>
    </source>
</evidence>
<evidence type="ECO:0000313" key="1">
    <source>
        <dbReference type="EMBL" id="KAG1530734.1"/>
    </source>
</evidence>
<proteinExistence type="predicted"/>
<gene>
    <name evidence="1" type="ORF">G6F50_017120</name>
</gene>
<dbReference type="AlphaFoldDB" id="A0A9P7C0Q6"/>
<reference evidence="1 2" key="1">
    <citation type="journal article" date="2020" name="Microb. Genom.">
        <title>Genetic diversity of clinical and environmental Mucorales isolates obtained from an investigation of mucormycosis cases among solid organ transplant recipients.</title>
        <authorList>
            <person name="Nguyen M.H."/>
            <person name="Kaul D."/>
            <person name="Muto C."/>
            <person name="Cheng S.J."/>
            <person name="Richter R.A."/>
            <person name="Bruno V.M."/>
            <person name="Liu G."/>
            <person name="Beyhan S."/>
            <person name="Sundermann A.J."/>
            <person name="Mounaud S."/>
            <person name="Pasculle A.W."/>
            <person name="Nierman W.C."/>
            <person name="Driscoll E."/>
            <person name="Cumbie R."/>
            <person name="Clancy C.J."/>
            <person name="Dupont C.L."/>
        </authorList>
    </citation>
    <scope>NUCLEOTIDE SEQUENCE [LARGE SCALE GENOMIC DNA]</scope>
    <source>
        <strain evidence="1 2">GL24</strain>
    </source>
</reference>
<protein>
    <submittedName>
        <fullName evidence="1">Uncharacterized protein</fullName>
    </submittedName>
</protein>
<dbReference type="Proteomes" id="UP000740926">
    <property type="component" value="Unassembled WGS sequence"/>
</dbReference>
<name>A0A9P7C0Q6_9FUNG</name>
<organism evidence="1 2">
    <name type="scientific">Rhizopus delemar</name>
    <dbReference type="NCBI Taxonomy" id="936053"/>
    <lineage>
        <taxon>Eukaryota</taxon>
        <taxon>Fungi</taxon>
        <taxon>Fungi incertae sedis</taxon>
        <taxon>Mucoromycota</taxon>
        <taxon>Mucoromycotina</taxon>
        <taxon>Mucoromycetes</taxon>
        <taxon>Mucorales</taxon>
        <taxon>Mucorineae</taxon>
        <taxon>Rhizopodaceae</taxon>
        <taxon>Rhizopus</taxon>
    </lineage>
</organism>
<sequence length="70" mass="7256">MAAEAGFARMLENGGDAGAGGIDDGLVDIDEVQREALGQAAADAGFAGAHRADQDQAFLRGLPRQPEYRP</sequence>
<dbReference type="EMBL" id="JAANIU010011924">
    <property type="protein sequence ID" value="KAG1530734.1"/>
    <property type="molecule type" value="Genomic_DNA"/>
</dbReference>
<comment type="caution">
    <text evidence="1">The sequence shown here is derived from an EMBL/GenBank/DDBJ whole genome shotgun (WGS) entry which is preliminary data.</text>
</comment>
<accession>A0A9P7C0Q6</accession>
<keyword evidence="2" id="KW-1185">Reference proteome</keyword>